<dbReference type="EMBL" id="CP028940">
    <property type="protein sequence ID" value="QKM60312.1"/>
    <property type="molecule type" value="Genomic_DNA"/>
</dbReference>
<sequence length="130" mass="14299">MKIVMKTKTFDRWAKKIIAVSALCNAAREIDRGIYEADLGDGICKKRVPIAGQGKSGGIRTLVAKKNSYAIIFIVGREKSSPGSDFTEREQEAAGIIARSFEKAGIKTLRELACLGTLKELNCNEQENDY</sequence>
<dbReference type="AlphaFoldDB" id="A0A6M9PK58"/>
<dbReference type="Pfam" id="PF06296">
    <property type="entry name" value="RelE"/>
    <property type="match status" value="1"/>
</dbReference>
<keyword evidence="2" id="KW-1185">Reference proteome</keyword>
<name>A0A6M9PK58_9BURK</name>
<accession>A0A6M9PK58</accession>
<protein>
    <submittedName>
        <fullName evidence="1">Type II toxin-antitoxin system RelE/ParE family toxin</fullName>
    </submittedName>
</protein>
<proteinExistence type="predicted"/>
<evidence type="ECO:0000313" key="1">
    <source>
        <dbReference type="EMBL" id="QKM60312.1"/>
    </source>
</evidence>
<reference evidence="1 2" key="1">
    <citation type="submission" date="2018-04" db="EMBL/GenBank/DDBJ databases">
        <title>Polynucleobacter sp. UK-Long2-W17 genome.</title>
        <authorList>
            <person name="Hahn M.W."/>
        </authorList>
    </citation>
    <scope>NUCLEOTIDE SEQUENCE [LARGE SCALE GENOMIC DNA]</scope>
    <source>
        <strain evidence="1 2">UK-Long2-W17</strain>
    </source>
</reference>
<dbReference type="Proteomes" id="UP000501090">
    <property type="component" value="Chromosome"/>
</dbReference>
<dbReference type="KEGG" id="pard:DN92_04225"/>
<organism evidence="1 2">
    <name type="scientific">Polynucleobacter arcticus</name>
    <dbReference type="NCBI Taxonomy" id="1743165"/>
    <lineage>
        <taxon>Bacteria</taxon>
        <taxon>Pseudomonadati</taxon>
        <taxon>Pseudomonadota</taxon>
        <taxon>Betaproteobacteria</taxon>
        <taxon>Burkholderiales</taxon>
        <taxon>Burkholderiaceae</taxon>
        <taxon>Polynucleobacter</taxon>
    </lineage>
</organism>
<gene>
    <name evidence="1" type="ORF">DN92_04225</name>
</gene>
<dbReference type="InterPro" id="IPR009387">
    <property type="entry name" value="HigB-2"/>
</dbReference>
<evidence type="ECO:0000313" key="2">
    <source>
        <dbReference type="Proteomes" id="UP000501090"/>
    </source>
</evidence>